<accession>A0AA37VGA6</accession>
<dbReference type="Pfam" id="PF03860">
    <property type="entry name" value="Csp"/>
    <property type="match status" value="1"/>
</dbReference>
<protein>
    <recommendedName>
        <fullName evidence="3">Ferredoxin</fullName>
    </recommendedName>
</protein>
<reference evidence="1" key="1">
    <citation type="submission" date="2022-08" db="EMBL/GenBank/DDBJ databases">
        <title>Draft genome sequencing of Roseisolibacter agri AW1220.</title>
        <authorList>
            <person name="Tobiishi Y."/>
            <person name="Tonouchi A."/>
        </authorList>
    </citation>
    <scope>NUCLEOTIDE SEQUENCE</scope>
    <source>
        <strain evidence="1">AW1220</strain>
    </source>
</reference>
<dbReference type="PANTHER" id="PTHR37310:SF1">
    <property type="entry name" value="CYTOPLASMIC PROTEIN"/>
    <property type="match status" value="1"/>
</dbReference>
<keyword evidence="2" id="KW-1185">Reference proteome</keyword>
<proteinExistence type="predicted"/>
<dbReference type="EMBL" id="BRXS01000008">
    <property type="protein sequence ID" value="GLC28214.1"/>
    <property type="molecule type" value="Genomic_DNA"/>
</dbReference>
<dbReference type="Proteomes" id="UP001161325">
    <property type="component" value="Unassembled WGS sequence"/>
</dbReference>
<evidence type="ECO:0008006" key="3">
    <source>
        <dbReference type="Google" id="ProtNLM"/>
    </source>
</evidence>
<gene>
    <name evidence="1" type="ORF">rosag_47270</name>
</gene>
<sequence>MQHDMTPAMRTSVAACTACRDACLVAVAHSVERGGDLAAPAHVAVLLDCAVLCETTAAYLLRGSPRHARLCAVCASVCRDCEASCLALSAGETLRRCADACRICAEACEQTAAAPGT</sequence>
<organism evidence="1 2">
    <name type="scientific">Roseisolibacter agri</name>
    <dbReference type="NCBI Taxonomy" id="2014610"/>
    <lineage>
        <taxon>Bacteria</taxon>
        <taxon>Pseudomonadati</taxon>
        <taxon>Gemmatimonadota</taxon>
        <taxon>Gemmatimonadia</taxon>
        <taxon>Gemmatimonadales</taxon>
        <taxon>Gemmatimonadaceae</taxon>
        <taxon>Roseisolibacter</taxon>
    </lineage>
</organism>
<dbReference type="Gene3D" id="1.20.1270.360">
    <property type="match status" value="1"/>
</dbReference>
<evidence type="ECO:0000313" key="1">
    <source>
        <dbReference type="EMBL" id="GLC28214.1"/>
    </source>
</evidence>
<dbReference type="InterPro" id="IPR005560">
    <property type="entry name" value="Csp_YhjQ"/>
</dbReference>
<dbReference type="InterPro" id="IPR044543">
    <property type="entry name" value="YHJQ-like"/>
</dbReference>
<comment type="caution">
    <text evidence="1">The sequence shown here is derived from an EMBL/GenBank/DDBJ whole genome shotgun (WGS) entry which is preliminary data.</text>
</comment>
<dbReference type="CDD" id="cd08026">
    <property type="entry name" value="DUF326"/>
    <property type="match status" value="1"/>
</dbReference>
<name>A0AA37VGA6_9BACT</name>
<dbReference type="PANTHER" id="PTHR37310">
    <property type="entry name" value="CYTOPLASMIC PROTEIN-RELATED"/>
    <property type="match status" value="1"/>
</dbReference>
<dbReference type="AlphaFoldDB" id="A0AA37VGA6"/>
<evidence type="ECO:0000313" key="2">
    <source>
        <dbReference type="Proteomes" id="UP001161325"/>
    </source>
</evidence>